<evidence type="ECO:0000313" key="3">
    <source>
        <dbReference type="Proteomes" id="UP000735302"/>
    </source>
</evidence>
<evidence type="ECO:0000259" key="1">
    <source>
        <dbReference type="Pfam" id="PF13843"/>
    </source>
</evidence>
<dbReference type="Proteomes" id="UP000735302">
    <property type="component" value="Unassembled WGS sequence"/>
</dbReference>
<proteinExistence type="predicted"/>
<accession>A0AAV4CML4</accession>
<dbReference type="PANTHER" id="PTHR46599">
    <property type="entry name" value="PIGGYBAC TRANSPOSABLE ELEMENT-DERIVED PROTEIN 4"/>
    <property type="match status" value="1"/>
</dbReference>
<dbReference type="AlphaFoldDB" id="A0AAV4CML4"/>
<sequence length="163" mass="19167">MEACYVTAVEVKQLIFINFMFGIHQLPHYTHFWSTDELLIVQAAARVLSRNRYEAISRYFHLNISENFVPEGQEGHDPIFKVRPFFDLVLGKSRENMNPEREISIDEAMVAFTGRQGFKQYIKSKPCPWGIKIWCGYLFNFYVYNVKSQAQQQNGLRHHIDTN</sequence>
<dbReference type="PANTHER" id="PTHR46599:SF3">
    <property type="entry name" value="PIGGYBAC TRANSPOSABLE ELEMENT-DERIVED PROTEIN 4"/>
    <property type="match status" value="1"/>
</dbReference>
<dbReference type="Pfam" id="PF13843">
    <property type="entry name" value="DDE_Tnp_1_7"/>
    <property type="match status" value="1"/>
</dbReference>
<dbReference type="InterPro" id="IPR029526">
    <property type="entry name" value="PGBD"/>
</dbReference>
<reference evidence="2 3" key="1">
    <citation type="journal article" date="2021" name="Elife">
        <title>Chloroplast acquisition without the gene transfer in kleptoplastic sea slugs, Plakobranchus ocellatus.</title>
        <authorList>
            <person name="Maeda T."/>
            <person name="Takahashi S."/>
            <person name="Yoshida T."/>
            <person name="Shimamura S."/>
            <person name="Takaki Y."/>
            <person name="Nagai Y."/>
            <person name="Toyoda A."/>
            <person name="Suzuki Y."/>
            <person name="Arimoto A."/>
            <person name="Ishii H."/>
            <person name="Satoh N."/>
            <person name="Nishiyama T."/>
            <person name="Hasebe M."/>
            <person name="Maruyama T."/>
            <person name="Minagawa J."/>
            <person name="Obokata J."/>
            <person name="Shigenobu S."/>
        </authorList>
    </citation>
    <scope>NUCLEOTIDE SEQUENCE [LARGE SCALE GENOMIC DNA]</scope>
</reference>
<evidence type="ECO:0000313" key="2">
    <source>
        <dbReference type="EMBL" id="GFO32563.1"/>
    </source>
</evidence>
<organism evidence="2 3">
    <name type="scientific">Plakobranchus ocellatus</name>
    <dbReference type="NCBI Taxonomy" id="259542"/>
    <lineage>
        <taxon>Eukaryota</taxon>
        <taxon>Metazoa</taxon>
        <taxon>Spiralia</taxon>
        <taxon>Lophotrochozoa</taxon>
        <taxon>Mollusca</taxon>
        <taxon>Gastropoda</taxon>
        <taxon>Heterobranchia</taxon>
        <taxon>Euthyneura</taxon>
        <taxon>Panpulmonata</taxon>
        <taxon>Sacoglossa</taxon>
        <taxon>Placobranchoidea</taxon>
        <taxon>Plakobranchidae</taxon>
        <taxon>Plakobranchus</taxon>
    </lineage>
</organism>
<comment type="caution">
    <text evidence="2">The sequence shown here is derived from an EMBL/GenBank/DDBJ whole genome shotgun (WGS) entry which is preliminary data.</text>
</comment>
<name>A0AAV4CML4_9GAST</name>
<dbReference type="EMBL" id="BLXT01006630">
    <property type="protein sequence ID" value="GFO32563.1"/>
    <property type="molecule type" value="Genomic_DNA"/>
</dbReference>
<protein>
    <submittedName>
        <fullName evidence="2">PiggyBac transposable element-derived protein 4-like</fullName>
    </submittedName>
</protein>
<keyword evidence="3" id="KW-1185">Reference proteome</keyword>
<feature type="domain" description="PiggyBac transposable element-derived protein" evidence="1">
    <location>
        <begin position="4"/>
        <end position="157"/>
    </location>
</feature>
<gene>
    <name evidence="2" type="ORF">PoB_005906800</name>
</gene>